<evidence type="ECO:0000256" key="4">
    <source>
        <dbReference type="ARBA" id="ARBA00023136"/>
    </source>
</evidence>
<sequence>MYIRRIVLAVLLIGLVVMGFISYTIYQTIFGPNTSFEEEEMYIFIETEATYEDVFQQLKPYLADSGGFHQVAEKKSYPQNLRPGKYRITNGMNNNELVNALRVNNIPVQVKFNNQHHLPLLAGKISKQIEADSTALINAFMDQEFLAKNQLTEENLMSIFVPNTYQFFWNTNAEEFRDRMLKEYQIFWTSKRREKAKALNLSTFEVSTLASIVQNETAKVDERPRVAGVYVNRLKANMKLQADPTLIFALKESTQNFDTIVKRVLNKDKLIQSKYNTYLYAGLPPGPIAMPDISSIDAVLNYEDHQYYYFVADVQNPGYHKFAKNLRQHNQYANQYRNWVNKQKIYR</sequence>
<evidence type="ECO:0000313" key="9">
    <source>
        <dbReference type="Proteomes" id="UP000643701"/>
    </source>
</evidence>
<dbReference type="NCBIfam" id="TIGR00247">
    <property type="entry name" value="endolytic transglycosylase MltG"/>
    <property type="match status" value="1"/>
</dbReference>
<proteinExistence type="inferred from homology"/>
<feature type="site" description="Important for catalytic activity" evidence="7">
    <location>
        <position position="216"/>
    </location>
</feature>
<keyword evidence="6 7" id="KW-0961">Cell wall biogenesis/degradation</keyword>
<evidence type="ECO:0000313" key="8">
    <source>
        <dbReference type="EMBL" id="NGZ89271.1"/>
    </source>
</evidence>
<keyword evidence="3 7" id="KW-1133">Transmembrane helix</keyword>
<keyword evidence="9" id="KW-1185">Reference proteome</keyword>
<accession>A0A967E610</accession>
<feature type="transmembrane region" description="Helical" evidence="7">
    <location>
        <begin position="7"/>
        <end position="26"/>
    </location>
</feature>
<comment type="subcellular location">
    <subcellularLocation>
        <location evidence="7">Cell membrane</location>
        <topology evidence="7">Single-pass membrane protein</topology>
    </subcellularLocation>
</comment>
<dbReference type="PANTHER" id="PTHR30518:SF2">
    <property type="entry name" value="ENDOLYTIC MUREIN TRANSGLYCOSYLASE"/>
    <property type="match status" value="1"/>
</dbReference>
<reference evidence="8" key="1">
    <citation type="submission" date="2020-03" db="EMBL/GenBank/DDBJ databases">
        <title>Psychroflexus Maritimus sp. nov., isolate from marine sediment.</title>
        <authorList>
            <person name="Zhong Y.-L."/>
        </authorList>
    </citation>
    <scope>NUCLEOTIDE SEQUENCE</scope>
    <source>
        <strain evidence="8">C1</strain>
    </source>
</reference>
<dbReference type="EC" id="4.2.2.29" evidence="7"/>
<dbReference type="Gene3D" id="3.30.160.60">
    <property type="entry name" value="Classic Zinc Finger"/>
    <property type="match status" value="1"/>
</dbReference>
<gene>
    <name evidence="7 8" type="primary">mltG</name>
    <name evidence="8" type="ORF">G7034_03290</name>
</gene>
<dbReference type="EMBL" id="JAANAS010000034">
    <property type="protein sequence ID" value="NGZ89271.1"/>
    <property type="molecule type" value="Genomic_DNA"/>
</dbReference>
<evidence type="ECO:0000256" key="7">
    <source>
        <dbReference type="HAMAP-Rule" id="MF_02065"/>
    </source>
</evidence>
<comment type="similarity">
    <text evidence="7">Belongs to the transglycosylase MltG family.</text>
</comment>
<keyword evidence="5 7" id="KW-0456">Lyase</keyword>
<dbReference type="AlphaFoldDB" id="A0A967E610"/>
<keyword evidence="2 7" id="KW-0812">Transmembrane</keyword>
<dbReference type="HAMAP" id="MF_02065">
    <property type="entry name" value="MltG"/>
    <property type="match status" value="1"/>
</dbReference>
<dbReference type="GO" id="GO:0009252">
    <property type="term" value="P:peptidoglycan biosynthetic process"/>
    <property type="evidence" value="ECO:0007669"/>
    <property type="project" value="UniProtKB-UniRule"/>
</dbReference>
<dbReference type="GO" id="GO:0071555">
    <property type="term" value="P:cell wall organization"/>
    <property type="evidence" value="ECO:0007669"/>
    <property type="project" value="UniProtKB-KW"/>
</dbReference>
<organism evidence="8 9">
    <name type="scientific">Psychroflexus maritimus</name>
    <dbReference type="NCBI Taxonomy" id="2714865"/>
    <lineage>
        <taxon>Bacteria</taxon>
        <taxon>Pseudomonadati</taxon>
        <taxon>Bacteroidota</taxon>
        <taxon>Flavobacteriia</taxon>
        <taxon>Flavobacteriales</taxon>
        <taxon>Flavobacteriaceae</taxon>
        <taxon>Psychroflexus</taxon>
    </lineage>
</organism>
<dbReference type="GO" id="GO:0005886">
    <property type="term" value="C:plasma membrane"/>
    <property type="evidence" value="ECO:0007669"/>
    <property type="project" value="UniProtKB-SubCell"/>
</dbReference>
<evidence type="ECO:0000256" key="5">
    <source>
        <dbReference type="ARBA" id="ARBA00023239"/>
    </source>
</evidence>
<dbReference type="Proteomes" id="UP000643701">
    <property type="component" value="Unassembled WGS sequence"/>
</dbReference>
<evidence type="ECO:0000256" key="2">
    <source>
        <dbReference type="ARBA" id="ARBA00022692"/>
    </source>
</evidence>
<evidence type="ECO:0000256" key="1">
    <source>
        <dbReference type="ARBA" id="ARBA00022475"/>
    </source>
</evidence>
<protein>
    <recommendedName>
        <fullName evidence="7">Endolytic murein transglycosylase</fullName>
        <ecNumber evidence="7">4.2.2.29</ecNumber>
    </recommendedName>
    <alternativeName>
        <fullName evidence="7">Peptidoglycan lytic transglycosylase</fullName>
    </alternativeName>
    <alternativeName>
        <fullName evidence="7">Peptidoglycan polymerization terminase</fullName>
    </alternativeName>
</protein>
<dbReference type="GO" id="GO:0008932">
    <property type="term" value="F:lytic endotransglycosylase activity"/>
    <property type="evidence" value="ECO:0007669"/>
    <property type="project" value="UniProtKB-UniRule"/>
</dbReference>
<dbReference type="InterPro" id="IPR003770">
    <property type="entry name" value="MLTG-like"/>
</dbReference>
<evidence type="ECO:0000256" key="3">
    <source>
        <dbReference type="ARBA" id="ARBA00022989"/>
    </source>
</evidence>
<keyword evidence="4 7" id="KW-0472">Membrane</keyword>
<name>A0A967E610_9FLAO</name>
<dbReference type="Pfam" id="PF02618">
    <property type="entry name" value="YceG"/>
    <property type="match status" value="1"/>
</dbReference>
<keyword evidence="1 7" id="KW-1003">Cell membrane</keyword>
<comment type="catalytic activity">
    <reaction evidence="7">
        <text>a peptidoglycan chain = a peptidoglycan chain with N-acetyl-1,6-anhydromuramyl-[peptide] at the reducing end + a peptidoglycan chain with N-acetylglucosamine at the non-reducing end.</text>
        <dbReference type="EC" id="4.2.2.29"/>
    </reaction>
</comment>
<evidence type="ECO:0000256" key="6">
    <source>
        <dbReference type="ARBA" id="ARBA00023316"/>
    </source>
</evidence>
<dbReference type="RefSeq" id="WP_166399537.1">
    <property type="nucleotide sequence ID" value="NZ_JAANAS010000034.1"/>
</dbReference>
<comment type="caution">
    <text evidence="8">The sequence shown here is derived from an EMBL/GenBank/DDBJ whole genome shotgun (WGS) entry which is preliminary data.</text>
</comment>
<comment type="function">
    <text evidence="7">Functions as a peptidoglycan terminase that cleaves nascent peptidoglycan strands endolytically to terminate their elongation.</text>
</comment>
<dbReference type="PANTHER" id="PTHR30518">
    <property type="entry name" value="ENDOLYTIC MUREIN TRANSGLYCOSYLASE"/>
    <property type="match status" value="1"/>
</dbReference>